<dbReference type="AlphaFoldDB" id="A0A381QLV1"/>
<sequence>MNYKSVFRFLIIVPILLIFVAVGLDLVYPFPESVSAYYGGLAGVGFSQTYYAYLFVAIAAFIADLCLFFFVRNSREIWVILMVIFFILAASMPELTIMSPLSIVLVQVAWLMAGIKISMAYLSPPIRDLF</sequence>
<evidence type="ECO:0000313" key="2">
    <source>
        <dbReference type="EMBL" id="SUZ78553.1"/>
    </source>
</evidence>
<protein>
    <submittedName>
        <fullName evidence="2">Uncharacterized protein</fullName>
    </submittedName>
</protein>
<keyword evidence="1" id="KW-0472">Membrane</keyword>
<proteinExistence type="predicted"/>
<evidence type="ECO:0000256" key="1">
    <source>
        <dbReference type="SAM" id="Phobius"/>
    </source>
</evidence>
<name>A0A381QLV1_9ZZZZ</name>
<gene>
    <name evidence="2" type="ORF">METZ01_LOCUS31407</name>
</gene>
<feature type="transmembrane region" description="Helical" evidence="1">
    <location>
        <begin position="50"/>
        <end position="70"/>
    </location>
</feature>
<organism evidence="2">
    <name type="scientific">marine metagenome</name>
    <dbReference type="NCBI Taxonomy" id="408172"/>
    <lineage>
        <taxon>unclassified sequences</taxon>
        <taxon>metagenomes</taxon>
        <taxon>ecological metagenomes</taxon>
    </lineage>
</organism>
<feature type="transmembrane region" description="Helical" evidence="1">
    <location>
        <begin position="101"/>
        <end position="122"/>
    </location>
</feature>
<keyword evidence="1" id="KW-0812">Transmembrane</keyword>
<feature type="transmembrane region" description="Helical" evidence="1">
    <location>
        <begin position="7"/>
        <end position="30"/>
    </location>
</feature>
<keyword evidence="1" id="KW-1133">Transmembrane helix</keyword>
<accession>A0A381QLV1</accession>
<reference evidence="2" key="1">
    <citation type="submission" date="2018-05" db="EMBL/GenBank/DDBJ databases">
        <authorList>
            <person name="Lanie J.A."/>
            <person name="Ng W.-L."/>
            <person name="Kazmierczak K.M."/>
            <person name="Andrzejewski T.M."/>
            <person name="Davidsen T.M."/>
            <person name="Wayne K.J."/>
            <person name="Tettelin H."/>
            <person name="Glass J.I."/>
            <person name="Rusch D."/>
            <person name="Podicherti R."/>
            <person name="Tsui H.-C.T."/>
            <person name="Winkler M.E."/>
        </authorList>
    </citation>
    <scope>NUCLEOTIDE SEQUENCE</scope>
</reference>
<dbReference type="EMBL" id="UINC01001358">
    <property type="protein sequence ID" value="SUZ78553.1"/>
    <property type="molecule type" value="Genomic_DNA"/>
</dbReference>
<feature type="transmembrane region" description="Helical" evidence="1">
    <location>
        <begin position="77"/>
        <end position="95"/>
    </location>
</feature>